<reference evidence="5" key="1">
    <citation type="submission" date="2020-11" db="EMBL/GenBank/DDBJ databases">
        <authorList>
            <person name="Tran Van P."/>
        </authorList>
    </citation>
    <scope>NUCLEOTIDE SEQUENCE</scope>
</reference>
<dbReference type="GO" id="GO:0004252">
    <property type="term" value="F:serine-type endopeptidase activity"/>
    <property type="evidence" value="ECO:0007669"/>
    <property type="project" value="TreeGrafter"/>
</dbReference>
<gene>
    <name evidence="5" type="ORF">TBIB3V08_LOCUS3011</name>
</gene>
<dbReference type="InterPro" id="IPR057032">
    <property type="entry name" value="MBTPS1_4th"/>
</dbReference>
<dbReference type="InterPro" id="IPR057060">
    <property type="entry name" value="MBTPS1_3rd"/>
</dbReference>
<dbReference type="InterPro" id="IPR050131">
    <property type="entry name" value="Peptidase_S8_subtilisin-like"/>
</dbReference>
<keyword evidence="2" id="KW-0378">Hydrolase</keyword>
<keyword evidence="2" id="KW-0720">Serine protease</keyword>
<dbReference type="AlphaFoldDB" id="A0A7R9HY51"/>
<proteinExistence type="predicted"/>
<feature type="domain" description="MBTPS1 third" evidence="4">
    <location>
        <begin position="44"/>
        <end position="173"/>
    </location>
</feature>
<dbReference type="Pfam" id="PF23090">
    <property type="entry name" value="MBTPS1_4th"/>
    <property type="match status" value="1"/>
</dbReference>
<evidence type="ECO:0000256" key="1">
    <source>
        <dbReference type="ARBA" id="ARBA00022670"/>
    </source>
</evidence>
<dbReference type="EMBL" id="OD565000">
    <property type="protein sequence ID" value="CAD7440509.1"/>
    <property type="molecule type" value="Genomic_DNA"/>
</dbReference>
<name>A0A7R9HY51_9NEOP</name>
<accession>A0A7R9HY51</accession>
<evidence type="ECO:0000259" key="4">
    <source>
        <dbReference type="Pfam" id="PF23094"/>
    </source>
</evidence>
<keyword evidence="1" id="KW-0645">Protease</keyword>
<feature type="domain" description="MBTPS1 fourth" evidence="3">
    <location>
        <begin position="174"/>
        <end position="415"/>
    </location>
</feature>
<dbReference type="Pfam" id="PF23094">
    <property type="entry name" value="MBTPS1_3rd"/>
    <property type="match status" value="1"/>
</dbReference>
<evidence type="ECO:0000256" key="2">
    <source>
        <dbReference type="ARBA" id="ARBA00022825"/>
    </source>
</evidence>
<protein>
    <submittedName>
        <fullName evidence="5">Uncharacterized protein</fullName>
    </submittedName>
</protein>
<evidence type="ECO:0000259" key="3">
    <source>
        <dbReference type="Pfam" id="PF23090"/>
    </source>
</evidence>
<organism evidence="5">
    <name type="scientific">Timema bartmani</name>
    <dbReference type="NCBI Taxonomy" id="61472"/>
    <lineage>
        <taxon>Eukaryota</taxon>
        <taxon>Metazoa</taxon>
        <taxon>Ecdysozoa</taxon>
        <taxon>Arthropoda</taxon>
        <taxon>Hexapoda</taxon>
        <taxon>Insecta</taxon>
        <taxon>Pterygota</taxon>
        <taxon>Neoptera</taxon>
        <taxon>Polyneoptera</taxon>
        <taxon>Phasmatodea</taxon>
        <taxon>Timematodea</taxon>
        <taxon>Timematoidea</taxon>
        <taxon>Timematidae</taxon>
        <taxon>Timema</taxon>
    </lineage>
</organism>
<dbReference type="PANTHER" id="PTHR43806:SF7">
    <property type="entry name" value="MEMBRANE-BOUND TRANSCRIPTION FACTOR SITE-1 PROTEASE"/>
    <property type="match status" value="1"/>
</dbReference>
<sequence>MKQALMASARRLPGVNMFEQGHGKLDLIKAFHVLNSYKPQASLSPSYVDLSECQYMWPYCTQSLYYGAMPTIVNVTILNGLGVSGRLVGKPQWHPYTPHHGHFLDVALSHSELLWPWSGWLAVSIAVSRTAANWEGVAQGHVELTVESAPEDGETEPRRSTVSLAIKAKIIPTPPRHKRILWDQYHNLRYPPGYFPRDNLLMKNDPLDWNGDHIHTNFKDMYQHLRNSGYYIEVLGSPFTCFDASQYGMVLLVDPEEEYFPEEVAKLKRDVDNGLSLLVFADWYNVTVMKKAKFYDENTRQWWMPDTGGANIPALNDLLSSWGIALGDRVFEGDFMFGDHDMYYASGTSIARFPKDGIVISHILKDQGEDILGTKSKVTESVPILGIIQSKASEKSGRVAVYGDSNCLDNSHLQKG</sequence>
<evidence type="ECO:0000313" key="5">
    <source>
        <dbReference type="EMBL" id="CAD7440509.1"/>
    </source>
</evidence>
<dbReference type="PANTHER" id="PTHR43806">
    <property type="entry name" value="PEPTIDASE S8"/>
    <property type="match status" value="1"/>
</dbReference>
<dbReference type="GO" id="GO:0005794">
    <property type="term" value="C:Golgi apparatus"/>
    <property type="evidence" value="ECO:0007669"/>
    <property type="project" value="TreeGrafter"/>
</dbReference>
<dbReference type="GO" id="GO:0006508">
    <property type="term" value="P:proteolysis"/>
    <property type="evidence" value="ECO:0007669"/>
    <property type="project" value="UniProtKB-KW"/>
</dbReference>